<dbReference type="Pfam" id="PF02661">
    <property type="entry name" value="Fic"/>
    <property type="match status" value="1"/>
</dbReference>
<evidence type="ECO:0000313" key="2">
    <source>
        <dbReference type="EMBL" id="KAL3122523.1"/>
    </source>
</evidence>
<dbReference type="SUPFAM" id="SSF140931">
    <property type="entry name" value="Fic-like"/>
    <property type="match status" value="1"/>
</dbReference>
<protein>
    <recommendedName>
        <fullName evidence="1">Fido domain-containing protein</fullName>
    </recommendedName>
</protein>
<comment type="caution">
    <text evidence="2">The sequence shown here is derived from an EMBL/GenBank/DDBJ whole genome shotgun (WGS) entry which is preliminary data.</text>
</comment>
<proteinExistence type="predicted"/>
<name>A0ABD2M4U0_9BILA</name>
<organism evidence="2 3">
    <name type="scientific">Heterodera trifolii</name>
    <dbReference type="NCBI Taxonomy" id="157864"/>
    <lineage>
        <taxon>Eukaryota</taxon>
        <taxon>Metazoa</taxon>
        <taxon>Ecdysozoa</taxon>
        <taxon>Nematoda</taxon>
        <taxon>Chromadorea</taxon>
        <taxon>Rhabditida</taxon>
        <taxon>Tylenchina</taxon>
        <taxon>Tylenchomorpha</taxon>
        <taxon>Tylenchoidea</taxon>
        <taxon>Heteroderidae</taxon>
        <taxon>Heteroderinae</taxon>
        <taxon>Heterodera</taxon>
    </lineage>
</organism>
<accession>A0ABD2M4U0</accession>
<dbReference type="EMBL" id="JBICBT010000133">
    <property type="protein sequence ID" value="KAL3122523.1"/>
    <property type="molecule type" value="Genomic_DNA"/>
</dbReference>
<gene>
    <name evidence="2" type="ORF">niasHT_003059</name>
</gene>
<dbReference type="InterPro" id="IPR036597">
    <property type="entry name" value="Fido-like_dom_sf"/>
</dbReference>
<dbReference type="Proteomes" id="UP001620626">
    <property type="component" value="Unassembled WGS sequence"/>
</dbReference>
<evidence type="ECO:0000313" key="3">
    <source>
        <dbReference type="Proteomes" id="UP001620626"/>
    </source>
</evidence>
<evidence type="ECO:0000259" key="1">
    <source>
        <dbReference type="Pfam" id="PF02661"/>
    </source>
</evidence>
<dbReference type="InterPro" id="IPR003812">
    <property type="entry name" value="Fido"/>
</dbReference>
<keyword evidence="3" id="KW-1185">Reference proteome</keyword>
<dbReference type="Gene3D" id="1.10.3290.10">
    <property type="entry name" value="Fido-like domain"/>
    <property type="match status" value="1"/>
</dbReference>
<reference evidence="2 3" key="1">
    <citation type="submission" date="2024-10" db="EMBL/GenBank/DDBJ databases">
        <authorList>
            <person name="Kim D."/>
        </authorList>
    </citation>
    <scope>NUCLEOTIDE SEQUENCE [LARGE SCALE GENOMIC DNA]</scope>
    <source>
        <strain evidence="2">BH-2024</strain>
    </source>
</reference>
<feature type="domain" description="Fido" evidence="1">
    <location>
        <begin position="48"/>
        <end position="65"/>
    </location>
</feature>
<sequence length="121" mass="13571">MQQHDEAARRERQRAAGMRRWPSSLFLADQQYFRILESPELNRCEFSEAVRIHPFFDGNGRTARLGHRRTAGLWLQAHLHLLNIFVSPSVHAAIQIIVSGRRGGGGGREGGGGGTIIRVHH</sequence>
<dbReference type="AlphaFoldDB" id="A0ABD2M4U0"/>